<feature type="compositionally biased region" description="Basic and acidic residues" evidence="5">
    <location>
        <begin position="92"/>
        <end position="171"/>
    </location>
</feature>
<feature type="compositionally biased region" description="Acidic residues" evidence="5">
    <location>
        <begin position="389"/>
        <end position="429"/>
    </location>
</feature>
<keyword evidence="2" id="KW-0227">DNA damage</keyword>
<dbReference type="Proteomes" id="UP000193144">
    <property type="component" value="Unassembled WGS sequence"/>
</dbReference>
<organism evidence="8 9">
    <name type="scientific">Clohesyomyces aquaticus</name>
    <dbReference type="NCBI Taxonomy" id="1231657"/>
    <lineage>
        <taxon>Eukaryota</taxon>
        <taxon>Fungi</taxon>
        <taxon>Dikarya</taxon>
        <taxon>Ascomycota</taxon>
        <taxon>Pezizomycotina</taxon>
        <taxon>Dothideomycetes</taxon>
        <taxon>Pleosporomycetidae</taxon>
        <taxon>Pleosporales</taxon>
        <taxon>Lindgomycetaceae</taxon>
        <taxon>Clohesyomyces</taxon>
    </lineage>
</organism>
<keyword evidence="9" id="KW-1185">Reference proteome</keyword>
<feature type="compositionally biased region" description="Polar residues" evidence="5">
    <location>
        <begin position="36"/>
        <end position="48"/>
    </location>
</feature>
<feature type="region of interest" description="Disordered" evidence="5">
    <location>
        <begin position="389"/>
        <end position="430"/>
    </location>
</feature>
<dbReference type="GO" id="GO:0033186">
    <property type="term" value="C:CAF-1 complex"/>
    <property type="evidence" value="ECO:0007669"/>
    <property type="project" value="TreeGrafter"/>
</dbReference>
<feature type="domain" description="Chromatin assembly factor 1 subunit A dimerization" evidence="6">
    <location>
        <begin position="345"/>
        <end position="419"/>
    </location>
</feature>
<feature type="region of interest" description="Disordered" evidence="5">
    <location>
        <begin position="1"/>
        <end position="189"/>
    </location>
</feature>
<dbReference type="GO" id="GO:0006334">
    <property type="term" value="P:nucleosome assembly"/>
    <property type="evidence" value="ECO:0007669"/>
    <property type="project" value="TreeGrafter"/>
</dbReference>
<dbReference type="AlphaFoldDB" id="A0A1Y2A9D2"/>
<dbReference type="Pfam" id="PF12253">
    <property type="entry name" value="CAF1A_dimeriz"/>
    <property type="match status" value="1"/>
</dbReference>
<evidence type="ECO:0000256" key="3">
    <source>
        <dbReference type="ARBA" id="ARBA00023204"/>
    </source>
</evidence>
<dbReference type="PANTHER" id="PTHR15272:SF0">
    <property type="entry name" value="CHROMATIN ASSEMBLY FACTOR 1 SUBUNIT A"/>
    <property type="match status" value="1"/>
</dbReference>
<proteinExistence type="predicted"/>
<evidence type="ECO:0000259" key="7">
    <source>
        <dbReference type="Pfam" id="PF21796"/>
    </source>
</evidence>
<keyword evidence="3" id="KW-0234">DNA repair</keyword>
<dbReference type="InterPro" id="IPR022043">
    <property type="entry name" value="CAF1A_DD"/>
</dbReference>
<accession>A0A1Y2A9D2</accession>
<comment type="subcellular location">
    <subcellularLocation>
        <location evidence="1">Nucleus</location>
    </subcellularLocation>
</comment>
<comment type="caution">
    <text evidence="8">The sequence shown here is derived from an EMBL/GenBank/DDBJ whole genome shotgun (WGS) entry which is preliminary data.</text>
</comment>
<dbReference type="InterPro" id="IPR048800">
    <property type="entry name" value="Cac1-like_C"/>
</dbReference>
<evidence type="ECO:0000256" key="5">
    <source>
        <dbReference type="SAM" id="MobiDB-lite"/>
    </source>
</evidence>
<dbReference type="OrthoDB" id="79480at2759"/>
<dbReference type="PANTHER" id="PTHR15272">
    <property type="entry name" value="CHROMATIN ASSEMBLY FACTOR 1 SUBUNIT A CAF-1 SUBUNIT A"/>
    <property type="match status" value="1"/>
</dbReference>
<protein>
    <submittedName>
        <fullName evidence="8">Chromatin assembly factor 1 subunit A-domain-containing protein</fullName>
    </submittedName>
</protein>
<dbReference type="STRING" id="1231657.A0A1Y2A9D2"/>
<feature type="domain" description="Chromatin assembly factor 1 subunit Cac1-like C-terminal" evidence="7">
    <location>
        <begin position="566"/>
        <end position="620"/>
    </location>
</feature>
<evidence type="ECO:0000256" key="1">
    <source>
        <dbReference type="ARBA" id="ARBA00004123"/>
    </source>
</evidence>
<reference evidence="8 9" key="1">
    <citation type="submission" date="2016-07" db="EMBL/GenBank/DDBJ databases">
        <title>Pervasive Adenine N6-methylation of Active Genes in Fungi.</title>
        <authorList>
            <consortium name="DOE Joint Genome Institute"/>
            <person name="Mondo S.J."/>
            <person name="Dannebaum R.O."/>
            <person name="Kuo R.C."/>
            <person name="Labutti K."/>
            <person name="Haridas S."/>
            <person name="Kuo A."/>
            <person name="Salamov A."/>
            <person name="Ahrendt S.R."/>
            <person name="Lipzen A."/>
            <person name="Sullivan W."/>
            <person name="Andreopoulos W.B."/>
            <person name="Clum A."/>
            <person name="Lindquist E."/>
            <person name="Daum C."/>
            <person name="Ramamoorthy G.K."/>
            <person name="Gryganskyi A."/>
            <person name="Culley D."/>
            <person name="Magnuson J.K."/>
            <person name="James T.Y."/>
            <person name="O'Malley M.A."/>
            <person name="Stajich J.E."/>
            <person name="Spatafora J.W."/>
            <person name="Visel A."/>
            <person name="Grigoriev I.V."/>
        </authorList>
    </citation>
    <scope>NUCLEOTIDE SEQUENCE [LARGE SCALE GENOMIC DNA]</scope>
    <source>
        <strain evidence="8 9">CBS 115471</strain>
    </source>
</reference>
<feature type="compositionally biased region" description="Polar residues" evidence="5">
    <location>
        <begin position="62"/>
        <end position="74"/>
    </location>
</feature>
<gene>
    <name evidence="8" type="ORF">BCR34DRAFT_609752</name>
</gene>
<evidence type="ECO:0000256" key="2">
    <source>
        <dbReference type="ARBA" id="ARBA00022763"/>
    </source>
</evidence>
<dbReference type="GO" id="GO:0006281">
    <property type="term" value="P:DNA repair"/>
    <property type="evidence" value="ECO:0007669"/>
    <property type="project" value="UniProtKB-KW"/>
</dbReference>
<evidence type="ECO:0000259" key="6">
    <source>
        <dbReference type="Pfam" id="PF12253"/>
    </source>
</evidence>
<name>A0A1Y2A9D2_9PLEO</name>
<evidence type="ECO:0000313" key="8">
    <source>
        <dbReference type="EMBL" id="ORY19118.1"/>
    </source>
</evidence>
<sequence>MEDPLQLILSQPQKRPLEDEDAVPVSTPTKAPPSEAASTPLTILSTIPSPSPQKRPILQTAAPVSSNNSTSGDAPTQAEGTAKQPAKRRKLTPQEKEAKEKAKADLKAQKEEEKRLEEEEKQRKKEEREEKKRLQDEEKRRKREELEEKKRAKEHEQQQREEEKRKKERSQMKLGAFFNMKAKPAGEATGTTAVEAIQPTSAENILLEPEAKLTNANSAPASPQKVLKKNAKSDYEQVFLPFELPSHAILAPYNRFAVDPVKVAATAARVDSIIEHPDVHRDEKSQLEALKSSASERVPRGLQTPSIVEIVERINSSSEAIIDLTGDNHCKPAQPLDLLKQIPMKYLHFPEDVRPPYWGTYTKPYTPQEAARLARNPYRRNLHQVDYDYDSEVEWEEPEEGEDLDSEGDDDLDEEGEDDMDGFLDDEEDPQLKRRLINGDLEPVSSGLCWEDARGVSRLNDGSGAISTEFKVFKMGFLLEPHPHSIDPFSTAYWAPEPTPIAISTLVGPGREVPTNGLMNPPRLPLTQRPVNGMLNTLNTAEKANPSSTSKPAKPPKRLIPVDQIPAFKAVVAGSDLTKIALIEALKKKFPKLPKDAISNTLSSVAARVGAKEVDKRWVLLN</sequence>
<dbReference type="EMBL" id="MCFA01000003">
    <property type="protein sequence ID" value="ORY19118.1"/>
    <property type="molecule type" value="Genomic_DNA"/>
</dbReference>
<keyword evidence="4" id="KW-0539">Nucleus</keyword>
<evidence type="ECO:0000256" key="4">
    <source>
        <dbReference type="ARBA" id="ARBA00023242"/>
    </source>
</evidence>
<dbReference type="GO" id="GO:0005634">
    <property type="term" value="C:nucleus"/>
    <property type="evidence" value="ECO:0007669"/>
    <property type="project" value="UniProtKB-SubCell"/>
</dbReference>
<evidence type="ECO:0000313" key="9">
    <source>
        <dbReference type="Proteomes" id="UP000193144"/>
    </source>
</evidence>
<dbReference type="Pfam" id="PF21796">
    <property type="entry name" value="Cac1_C"/>
    <property type="match status" value="1"/>
</dbReference>